<evidence type="ECO:0000313" key="2">
    <source>
        <dbReference type="EMBL" id="EAP71024.1"/>
    </source>
</evidence>
<evidence type="ECO:0000313" key="3">
    <source>
        <dbReference type="Proteomes" id="UP000005933"/>
    </source>
</evidence>
<dbReference type="EMBL" id="AAKL01000069">
    <property type="protein sequence ID" value="EAP71024.1"/>
    <property type="molecule type" value="Genomic_DNA"/>
</dbReference>
<dbReference type="AlphaFoldDB" id="A0AB33V836"/>
<dbReference type="Proteomes" id="UP000005933">
    <property type="component" value="Unassembled WGS sequence"/>
</dbReference>
<comment type="caution">
    <text evidence="2">The sequence shown here is derived from an EMBL/GenBank/DDBJ whole genome shotgun (WGS) entry which is preliminary data.</text>
</comment>
<evidence type="ECO:0000256" key="1">
    <source>
        <dbReference type="SAM" id="MobiDB-lite"/>
    </source>
</evidence>
<feature type="region of interest" description="Disordered" evidence="1">
    <location>
        <begin position="1"/>
        <end position="25"/>
    </location>
</feature>
<protein>
    <submittedName>
        <fullName evidence="2">Uncharacterized protein</fullName>
    </submittedName>
</protein>
<name>A0AB33V836_RALSU</name>
<reference evidence="2 3" key="1">
    <citation type="journal article" date="2006" name="Mol. Plant Microbe Interact.">
        <title>Identification of open reading frames unique to a select agent: Ralstonia solanacearum race 3 biovar 2.</title>
        <authorList>
            <person name="Gabriel D.W."/>
            <person name="Allen C."/>
            <person name="Schell M."/>
            <person name="Denny T.P."/>
            <person name="Greenberg J.T."/>
            <person name="Duan Y.P."/>
            <person name="Flores-Cruz Z."/>
            <person name="Huang Q."/>
            <person name="Clifford J.M."/>
            <person name="Presting G."/>
            <person name="Gonzalez E.T."/>
            <person name="Reddy J."/>
            <person name="Elphinstone J."/>
            <person name="Swanson J."/>
            <person name="Yao J."/>
            <person name="Mulholland V."/>
            <person name="Liu L."/>
            <person name="Farmerie W."/>
            <person name="Patnaikuni M."/>
            <person name="Balogh B."/>
            <person name="Norman D."/>
            <person name="Alvarez A."/>
            <person name="Castillo J.A."/>
            <person name="Jones J."/>
            <person name="Saddler G."/>
            <person name="Walunas T."/>
            <person name="Zhukov A."/>
            <person name="Mikhailova N."/>
        </authorList>
    </citation>
    <scope>NUCLEOTIDE SEQUENCE [LARGE SCALE GENOMIC DNA]</scope>
    <source>
        <strain evidence="2 3">UW551</strain>
    </source>
</reference>
<sequence>MRDAGHAVPPLKPKRNKEGVSMSFSPETGSLVGTWTYRSLLNNPDLATPFDQLEFGRATIEILPAPMGIFKGRIFGPGWALQLEGSISYGNPFTVRFQGRGVVGGEPWVYDYLGYLSPPWPAGIDQRPALVGTITRTLPHASGSGGVAPAGVVCSWYAVMDKPGASAS</sequence>
<proteinExistence type="predicted"/>
<organism evidence="2 3">
    <name type="scientific">Ralstonia solanacearum (strain UW551)</name>
    <dbReference type="NCBI Taxonomy" id="342110"/>
    <lineage>
        <taxon>Bacteria</taxon>
        <taxon>Pseudomonadati</taxon>
        <taxon>Pseudomonadota</taxon>
        <taxon>Betaproteobacteria</taxon>
        <taxon>Burkholderiales</taxon>
        <taxon>Burkholderiaceae</taxon>
        <taxon>Ralstonia</taxon>
        <taxon>Ralstonia solanacearum species complex</taxon>
    </lineage>
</organism>
<accession>A0AB33V836</accession>
<gene>
    <name evidence="2" type="ORF">RRSL_00530</name>
</gene>